<dbReference type="SMART" id="SM00382">
    <property type="entry name" value="AAA"/>
    <property type="match status" value="1"/>
</dbReference>
<dbReference type="PANTHER" id="PTHR42759">
    <property type="entry name" value="MOXR FAMILY PROTEIN"/>
    <property type="match status" value="1"/>
</dbReference>
<dbReference type="Pfam" id="PF17863">
    <property type="entry name" value="AAA_lid_2"/>
    <property type="match status" value="1"/>
</dbReference>
<dbReference type="Gene3D" id="1.10.8.80">
    <property type="entry name" value="Magnesium chelatase subunit I, C-Terminal domain"/>
    <property type="match status" value="1"/>
</dbReference>
<organism evidence="2 3">
    <name type="scientific">Marinitoga aeolica</name>
    <dbReference type="NCBI Taxonomy" id="2809031"/>
    <lineage>
        <taxon>Bacteria</taxon>
        <taxon>Thermotogati</taxon>
        <taxon>Thermotogota</taxon>
        <taxon>Thermotogae</taxon>
        <taxon>Petrotogales</taxon>
        <taxon>Petrotogaceae</taxon>
        <taxon>Marinitoga</taxon>
    </lineage>
</organism>
<dbReference type="Proteomes" id="UP001232493">
    <property type="component" value="Chromosome"/>
</dbReference>
<gene>
    <name evidence="2" type="ORF">JRV97_07085</name>
</gene>
<dbReference type="InterPro" id="IPR027417">
    <property type="entry name" value="P-loop_NTPase"/>
</dbReference>
<proteinExistence type="predicted"/>
<evidence type="ECO:0000313" key="2">
    <source>
        <dbReference type="EMBL" id="WGS64140.1"/>
    </source>
</evidence>
<dbReference type="InterPro" id="IPR050764">
    <property type="entry name" value="CbbQ/NirQ/NorQ/GpvN"/>
</dbReference>
<dbReference type="PIRSF" id="PIRSF002849">
    <property type="entry name" value="AAA_ATPase_chaperone_MoxR_prd"/>
    <property type="match status" value="1"/>
</dbReference>
<keyword evidence="3" id="KW-1185">Reference proteome</keyword>
<feature type="domain" description="AAA+ ATPase" evidence="1">
    <location>
        <begin position="34"/>
        <end position="175"/>
    </location>
</feature>
<sequence length="310" mass="35076">MVTAELSKKIVDNVGMVIKGKEEQIKMVLAVFYSNGHVLLEDVPGTGKTMLARALAKSFDLSFKRVQFTPDLLPNDLIGLYIFDKNKNEFILKKGPIFTNILLGDEINRATPRTQSALLESLAENQVSIDGITHKLENNFFVIATQNPIEYEGTFPLPEAQLDRFMIRLSLGYPDLENEINMLISQEKEHPIDKIKSVSNNEEIRKIKTEIKNVHVSEEIKKYIVDIINRTRNHKDIKVGASPRGSIALMQLSRSIAAIEGRDFVIPDDVKKIAPYVLAHRIILKAEAKIKKVSTYKLIDEILDEVKVIK</sequence>
<accession>A0ABY8PND6</accession>
<reference evidence="2 3" key="1">
    <citation type="submission" date="2021-02" db="EMBL/GenBank/DDBJ databases">
        <title>Characterization of Marinitoga sp. nov. str. BP5-C20A.</title>
        <authorList>
            <person name="Erauso G."/>
            <person name="Postec A."/>
        </authorList>
    </citation>
    <scope>NUCLEOTIDE SEQUENCE [LARGE SCALE GENOMIC DNA]</scope>
    <source>
        <strain evidence="2 3">BP5-C20A</strain>
    </source>
</reference>
<name>A0ABY8PND6_9BACT</name>
<evidence type="ECO:0000259" key="1">
    <source>
        <dbReference type="SMART" id="SM00382"/>
    </source>
</evidence>
<protein>
    <submittedName>
        <fullName evidence="2">MoxR family ATPase</fullName>
    </submittedName>
</protein>
<dbReference type="CDD" id="cd00009">
    <property type="entry name" value="AAA"/>
    <property type="match status" value="1"/>
</dbReference>
<dbReference type="PANTHER" id="PTHR42759:SF5">
    <property type="entry name" value="METHANOL DEHYDROGENASE REGULATOR"/>
    <property type="match status" value="1"/>
</dbReference>
<dbReference type="SUPFAM" id="SSF52540">
    <property type="entry name" value="P-loop containing nucleoside triphosphate hydrolases"/>
    <property type="match status" value="1"/>
</dbReference>
<dbReference type="Gene3D" id="3.40.50.300">
    <property type="entry name" value="P-loop containing nucleotide triphosphate hydrolases"/>
    <property type="match status" value="1"/>
</dbReference>
<dbReference type="RefSeq" id="WP_280997544.1">
    <property type="nucleotide sequence ID" value="NZ_CP069362.1"/>
</dbReference>
<dbReference type="InterPro" id="IPR003593">
    <property type="entry name" value="AAA+_ATPase"/>
</dbReference>
<evidence type="ECO:0000313" key="3">
    <source>
        <dbReference type="Proteomes" id="UP001232493"/>
    </source>
</evidence>
<dbReference type="EMBL" id="CP069362">
    <property type="protein sequence ID" value="WGS64140.1"/>
    <property type="molecule type" value="Genomic_DNA"/>
</dbReference>
<dbReference type="InterPro" id="IPR041628">
    <property type="entry name" value="ChlI/MoxR_AAA_lid"/>
</dbReference>
<dbReference type="InterPro" id="IPR011703">
    <property type="entry name" value="ATPase_AAA-3"/>
</dbReference>
<dbReference type="Pfam" id="PF07726">
    <property type="entry name" value="AAA_3"/>
    <property type="match status" value="1"/>
</dbReference>